<evidence type="ECO:0000256" key="1">
    <source>
        <dbReference type="ARBA" id="ARBA00022842"/>
    </source>
</evidence>
<proteinExistence type="predicted"/>
<dbReference type="KEGG" id="ngf:FRF71_05190"/>
<dbReference type="Gene3D" id="3.90.550.10">
    <property type="entry name" value="Spore Coat Polysaccharide Biosynthesis Protein SpsA, Chain A"/>
    <property type="match status" value="1"/>
</dbReference>
<gene>
    <name evidence="3" type="ORF">FRF71_05190</name>
</gene>
<dbReference type="OrthoDB" id="9779263at2"/>
<evidence type="ECO:0000259" key="2">
    <source>
        <dbReference type="Pfam" id="PF12804"/>
    </source>
</evidence>
<organism evidence="3 4">
    <name type="scientific">Novosphingobium ginsenosidimutans</name>
    <dbReference type="NCBI Taxonomy" id="1176536"/>
    <lineage>
        <taxon>Bacteria</taxon>
        <taxon>Pseudomonadati</taxon>
        <taxon>Pseudomonadota</taxon>
        <taxon>Alphaproteobacteria</taxon>
        <taxon>Sphingomonadales</taxon>
        <taxon>Sphingomonadaceae</taxon>
        <taxon>Novosphingobium</taxon>
    </lineage>
</organism>
<keyword evidence="3" id="KW-0808">Transferase</keyword>
<keyword evidence="4" id="KW-1185">Reference proteome</keyword>
<dbReference type="Pfam" id="PF12804">
    <property type="entry name" value="NTP_transf_3"/>
    <property type="match status" value="1"/>
</dbReference>
<accession>A0A5B8S276</accession>
<dbReference type="InterPro" id="IPR025877">
    <property type="entry name" value="MobA-like_NTP_Trfase"/>
</dbReference>
<dbReference type="GO" id="GO:0016779">
    <property type="term" value="F:nucleotidyltransferase activity"/>
    <property type="evidence" value="ECO:0007669"/>
    <property type="project" value="UniProtKB-ARBA"/>
</dbReference>
<evidence type="ECO:0000313" key="4">
    <source>
        <dbReference type="Proteomes" id="UP000321172"/>
    </source>
</evidence>
<name>A0A5B8S276_9SPHN</name>
<reference evidence="3 4" key="1">
    <citation type="journal article" date="2013" name="J. Microbiol. Biotechnol.">
        <title>Novosphingobium ginsenosidimutans sp. nov., with the ability to convert ginsenoside.</title>
        <authorList>
            <person name="Kim J.K."/>
            <person name="He D."/>
            <person name="Liu Q.M."/>
            <person name="Park H.Y."/>
            <person name="Jung M.S."/>
            <person name="Yoon M.H."/>
            <person name="Kim S.C."/>
            <person name="Im W.T."/>
        </authorList>
    </citation>
    <scope>NUCLEOTIDE SEQUENCE [LARGE SCALE GENOMIC DNA]</scope>
    <source>
        <strain evidence="3 4">FW-6</strain>
    </source>
</reference>
<dbReference type="EMBL" id="CP042345">
    <property type="protein sequence ID" value="QEA15579.1"/>
    <property type="molecule type" value="Genomic_DNA"/>
</dbReference>
<keyword evidence="1" id="KW-0460">Magnesium</keyword>
<evidence type="ECO:0000313" key="3">
    <source>
        <dbReference type="EMBL" id="QEA15579.1"/>
    </source>
</evidence>
<dbReference type="AlphaFoldDB" id="A0A5B8S276"/>
<dbReference type="SUPFAM" id="SSF53448">
    <property type="entry name" value="Nucleotide-diphospho-sugar transferases"/>
    <property type="match status" value="1"/>
</dbReference>
<dbReference type="PANTHER" id="PTHR43777">
    <property type="entry name" value="MOLYBDENUM COFACTOR CYTIDYLYLTRANSFERASE"/>
    <property type="match status" value="1"/>
</dbReference>
<dbReference type="PANTHER" id="PTHR43777:SF1">
    <property type="entry name" value="MOLYBDENUM COFACTOR CYTIDYLYLTRANSFERASE"/>
    <property type="match status" value="1"/>
</dbReference>
<feature type="domain" description="MobA-like NTP transferase" evidence="2">
    <location>
        <begin position="54"/>
        <end position="215"/>
    </location>
</feature>
<protein>
    <submittedName>
        <fullName evidence="3">Nucleotidyltransferase family protein</fullName>
    </submittedName>
</protein>
<sequence>MPRTGWQGSTPRSACSIPRAIRKRWRFPPWRRLSGPIRRPISRPCLAEPRLAVAVLAAGQSRRFGPQDKLAAPFGEALLGEQAARTLGGLAFAHRWVIAARGDHPCAPGWAAAGFDIAVNDRAASGMGSSLALAAQLAQAAGADALLVALADMPLVPAGHFAALLARAVALGPGAIVASEADGQRSPPAVFGSSHLPALAKAAGDQGARALLGRAEPLVCAADWLADVDDPAALARVRALVTRGESC</sequence>
<dbReference type="InterPro" id="IPR029044">
    <property type="entry name" value="Nucleotide-diphossugar_trans"/>
</dbReference>
<dbReference type="Proteomes" id="UP000321172">
    <property type="component" value="Chromosome"/>
</dbReference>